<organism evidence="1 2">
    <name type="scientific">Plakobranchus ocellatus</name>
    <dbReference type="NCBI Taxonomy" id="259542"/>
    <lineage>
        <taxon>Eukaryota</taxon>
        <taxon>Metazoa</taxon>
        <taxon>Spiralia</taxon>
        <taxon>Lophotrochozoa</taxon>
        <taxon>Mollusca</taxon>
        <taxon>Gastropoda</taxon>
        <taxon>Heterobranchia</taxon>
        <taxon>Euthyneura</taxon>
        <taxon>Panpulmonata</taxon>
        <taxon>Sacoglossa</taxon>
        <taxon>Placobranchoidea</taxon>
        <taxon>Plakobranchidae</taxon>
        <taxon>Plakobranchus</taxon>
    </lineage>
</organism>
<proteinExistence type="predicted"/>
<dbReference type="Proteomes" id="UP000735302">
    <property type="component" value="Unassembled WGS sequence"/>
</dbReference>
<accession>A0AAV3Z671</accession>
<gene>
    <name evidence="1" type="ORF">PoB_001600400</name>
</gene>
<reference evidence="1 2" key="1">
    <citation type="journal article" date="2021" name="Elife">
        <title>Chloroplast acquisition without the gene transfer in kleptoplastic sea slugs, Plakobranchus ocellatus.</title>
        <authorList>
            <person name="Maeda T."/>
            <person name="Takahashi S."/>
            <person name="Yoshida T."/>
            <person name="Shimamura S."/>
            <person name="Takaki Y."/>
            <person name="Nagai Y."/>
            <person name="Toyoda A."/>
            <person name="Suzuki Y."/>
            <person name="Arimoto A."/>
            <person name="Ishii H."/>
            <person name="Satoh N."/>
            <person name="Nishiyama T."/>
            <person name="Hasebe M."/>
            <person name="Maruyama T."/>
            <person name="Minagawa J."/>
            <person name="Obokata J."/>
            <person name="Shigenobu S."/>
        </authorList>
    </citation>
    <scope>NUCLEOTIDE SEQUENCE [LARGE SCALE GENOMIC DNA]</scope>
</reference>
<sequence>MSYAKNNQDPAPCSPMLGVSVGPTLLLRLINIHKHITFAEKGFRNPWNDPPPPLTYPLGSSPGQPQATGCLNRFSILLSGTWTLFRGFAERRFSQGRISGSVPRRLFLTPSNLSLLFPTFDFGFNVSQGVSLPRLTSRICLNQLSKFF</sequence>
<evidence type="ECO:0000313" key="2">
    <source>
        <dbReference type="Proteomes" id="UP000735302"/>
    </source>
</evidence>
<keyword evidence="2" id="KW-1185">Reference proteome</keyword>
<comment type="caution">
    <text evidence="1">The sequence shown here is derived from an EMBL/GenBank/DDBJ whole genome shotgun (WGS) entry which is preliminary data.</text>
</comment>
<dbReference type="AlphaFoldDB" id="A0AAV3Z671"/>
<evidence type="ECO:0000313" key="1">
    <source>
        <dbReference type="EMBL" id="GFN89498.1"/>
    </source>
</evidence>
<name>A0AAV3Z671_9GAST</name>
<dbReference type="EMBL" id="BLXT01001936">
    <property type="protein sequence ID" value="GFN89498.1"/>
    <property type="molecule type" value="Genomic_DNA"/>
</dbReference>
<protein>
    <submittedName>
        <fullName evidence="1">Uncharacterized protein</fullName>
    </submittedName>
</protein>